<dbReference type="InterPro" id="IPR008949">
    <property type="entry name" value="Isoprenoid_synthase_dom_sf"/>
</dbReference>
<proteinExistence type="predicted"/>
<dbReference type="AlphaFoldDB" id="A0A6B1DX23"/>
<evidence type="ECO:0000313" key="1">
    <source>
        <dbReference type="EMBL" id="MYD90904.1"/>
    </source>
</evidence>
<sequence length="230" mass="25345">MTSGRSKSASAQGHTIEQELAFVRAGLDRELASIDAGLHYLLPKPLRLRGKLVCAPVILAIGLPHPDCRRALVNRCQLAVALELLGIALEVHHQLLDPQTDLDSLEQSAILAGDYYFARSAQLVTQMRNPQLLDAFAEVLKQASEQHLAHLAESRVPGFETARVLGYHGILCGTWLRPELNLESLAIAEAWLATLPAKDSDACSRALPHALEDIVPEQQRERWQFATTVR</sequence>
<reference evidence="1" key="1">
    <citation type="submission" date="2019-09" db="EMBL/GenBank/DDBJ databases">
        <title>Characterisation of the sponge microbiome using genome-centric metagenomics.</title>
        <authorList>
            <person name="Engelberts J.P."/>
            <person name="Robbins S.J."/>
            <person name="De Goeij J.M."/>
            <person name="Aranda M."/>
            <person name="Bell S.C."/>
            <person name="Webster N.S."/>
        </authorList>
    </citation>
    <scope>NUCLEOTIDE SEQUENCE</scope>
    <source>
        <strain evidence="1">SB0662_bin_9</strain>
    </source>
</reference>
<dbReference type="EMBL" id="VXPY01000080">
    <property type="protein sequence ID" value="MYD90904.1"/>
    <property type="molecule type" value="Genomic_DNA"/>
</dbReference>
<protein>
    <recommendedName>
        <fullName evidence="2">Polyprenyl synthetase family protein</fullName>
    </recommendedName>
</protein>
<comment type="caution">
    <text evidence="1">The sequence shown here is derived from an EMBL/GenBank/DDBJ whole genome shotgun (WGS) entry which is preliminary data.</text>
</comment>
<organism evidence="1">
    <name type="scientific">Caldilineaceae bacterium SB0662_bin_9</name>
    <dbReference type="NCBI Taxonomy" id="2605258"/>
    <lineage>
        <taxon>Bacteria</taxon>
        <taxon>Bacillati</taxon>
        <taxon>Chloroflexota</taxon>
        <taxon>Caldilineae</taxon>
        <taxon>Caldilineales</taxon>
        <taxon>Caldilineaceae</taxon>
    </lineage>
</organism>
<dbReference type="Gene3D" id="1.10.600.10">
    <property type="entry name" value="Farnesyl Diphosphate Synthase"/>
    <property type="match status" value="1"/>
</dbReference>
<dbReference type="SUPFAM" id="SSF48576">
    <property type="entry name" value="Terpenoid synthases"/>
    <property type="match status" value="1"/>
</dbReference>
<evidence type="ECO:0008006" key="2">
    <source>
        <dbReference type="Google" id="ProtNLM"/>
    </source>
</evidence>
<accession>A0A6B1DX23</accession>
<gene>
    <name evidence="1" type="ORF">F4Y08_11300</name>
</gene>
<name>A0A6B1DX23_9CHLR</name>